<gene>
    <name evidence="8" type="ORF">J2W39_000145</name>
</gene>
<evidence type="ECO:0000313" key="9">
    <source>
        <dbReference type="Proteomes" id="UP001224845"/>
    </source>
</evidence>
<accession>A0AAW8E828</accession>
<evidence type="ECO:0000256" key="1">
    <source>
        <dbReference type="ARBA" id="ARBA00004683"/>
    </source>
</evidence>
<name>A0AAW8E828_VARPD</name>
<evidence type="ECO:0000256" key="5">
    <source>
        <dbReference type="ARBA" id="ARBA00023315"/>
    </source>
</evidence>
<dbReference type="Pfam" id="PF00561">
    <property type="entry name" value="Abhydrolase_1"/>
    <property type="match status" value="1"/>
</dbReference>
<reference evidence="8" key="1">
    <citation type="submission" date="2023-07" db="EMBL/GenBank/DDBJ databases">
        <title>Sorghum-associated microbial communities from plants grown in Nebraska, USA.</title>
        <authorList>
            <person name="Schachtman D."/>
        </authorList>
    </citation>
    <scope>NUCLEOTIDE SEQUENCE</scope>
    <source>
        <strain evidence="8">DS3315</strain>
    </source>
</reference>
<dbReference type="AlphaFoldDB" id="A0AAW8E828"/>
<feature type="domain" description="AB hydrolase-1" evidence="7">
    <location>
        <begin position="83"/>
        <end position="346"/>
    </location>
</feature>
<evidence type="ECO:0000256" key="3">
    <source>
        <dbReference type="ARBA" id="ARBA00022679"/>
    </source>
</evidence>
<evidence type="ECO:0000256" key="6">
    <source>
        <dbReference type="ARBA" id="ARBA00033356"/>
    </source>
</evidence>
<comment type="caution">
    <text evidence="8">The sequence shown here is derived from an EMBL/GenBank/DDBJ whole genome shotgun (WGS) entry which is preliminary data.</text>
</comment>
<evidence type="ECO:0000256" key="2">
    <source>
        <dbReference type="ARBA" id="ARBA00019065"/>
    </source>
</evidence>
<dbReference type="PANTHER" id="PTHR36837:SF2">
    <property type="entry name" value="POLY(3-HYDROXYALKANOATE) POLYMERASE SUBUNIT PHAC"/>
    <property type="match status" value="1"/>
</dbReference>
<dbReference type="NCBIfam" id="TIGR01836">
    <property type="entry name" value="PHA_synth_III_C"/>
    <property type="match status" value="1"/>
</dbReference>
<dbReference type="SUPFAM" id="SSF53474">
    <property type="entry name" value="alpha/beta-Hydrolases"/>
    <property type="match status" value="1"/>
</dbReference>
<dbReference type="GO" id="GO:0042619">
    <property type="term" value="P:poly-hydroxybutyrate biosynthetic process"/>
    <property type="evidence" value="ECO:0007669"/>
    <property type="project" value="UniProtKB-KW"/>
</dbReference>
<keyword evidence="3 8" id="KW-0808">Transferase</keyword>
<dbReference type="InterPro" id="IPR010125">
    <property type="entry name" value="PHA_synth_III_C"/>
</dbReference>
<dbReference type="Proteomes" id="UP001224845">
    <property type="component" value="Unassembled WGS sequence"/>
</dbReference>
<dbReference type="GO" id="GO:0016746">
    <property type="term" value="F:acyltransferase activity"/>
    <property type="evidence" value="ECO:0007669"/>
    <property type="project" value="UniProtKB-KW"/>
</dbReference>
<sequence length="367" mass="41244">MPTARKTAAAQALAELSDFNLKMVRGQRMLHRLKDKDVQIATAEKEVVFRQDKVTLYRYKATAKSSLKVPVLVAYGQIGRYTMTDLQEDRSMLRNLLALGVDVYAVDWGNPTRSDRWLQFEDYVDGYLNECVEVICREHRLSAINLLGICEGGVFSLCYAALYPHRIKNLVLTITPVDFHQDQAEGRANHGLLNLWTRGLGADDIDRLIEANGNLPGELMSYVFAQMTPGATLSKYNVGLLDTFDDEKKLLNFLRMEKWIADRPHHPGEAAKQLLVNLYKNNELIRGEFQLAGRTVDLGDIKVPVLNVFAKDDHIIPPKTTQALRHAVGTQDYTEIGLDGGHVGVFVSGKSQGILGKGIHDWLRKRD</sequence>
<proteinExistence type="predicted"/>
<dbReference type="PANTHER" id="PTHR36837">
    <property type="entry name" value="POLY(3-HYDROXYALKANOATE) POLYMERASE SUBUNIT PHAC"/>
    <property type="match status" value="1"/>
</dbReference>
<protein>
    <recommendedName>
        <fullName evidence="2">Poly(3-hydroxyalkanoate) polymerase subunit PhaC</fullName>
    </recommendedName>
    <alternativeName>
        <fullName evidence="6">PHB synthase subunit PhaC</fullName>
    </alternativeName>
</protein>
<dbReference type="RefSeq" id="WP_307591552.1">
    <property type="nucleotide sequence ID" value="NZ_JAUSRV010000001.1"/>
</dbReference>
<evidence type="ECO:0000259" key="7">
    <source>
        <dbReference type="Pfam" id="PF00561"/>
    </source>
</evidence>
<evidence type="ECO:0000313" key="8">
    <source>
        <dbReference type="EMBL" id="MDP9968922.1"/>
    </source>
</evidence>
<dbReference type="InterPro" id="IPR000073">
    <property type="entry name" value="AB_hydrolase_1"/>
</dbReference>
<comment type="pathway">
    <text evidence="1">Biopolymer metabolism; poly-(R)-3-hydroxybutanoate biosynthesis.</text>
</comment>
<keyword evidence="4" id="KW-0583">PHB biosynthesis</keyword>
<dbReference type="EMBL" id="JAUSRV010000001">
    <property type="protein sequence ID" value="MDP9968922.1"/>
    <property type="molecule type" value="Genomic_DNA"/>
</dbReference>
<dbReference type="InterPro" id="IPR051321">
    <property type="entry name" value="PHA/PHB_synthase"/>
</dbReference>
<keyword evidence="5 8" id="KW-0012">Acyltransferase</keyword>
<dbReference type="InterPro" id="IPR029058">
    <property type="entry name" value="AB_hydrolase_fold"/>
</dbReference>
<evidence type="ECO:0000256" key="4">
    <source>
        <dbReference type="ARBA" id="ARBA00022752"/>
    </source>
</evidence>
<dbReference type="Gene3D" id="3.40.50.1820">
    <property type="entry name" value="alpha/beta hydrolase"/>
    <property type="match status" value="1"/>
</dbReference>
<organism evidence="8 9">
    <name type="scientific">Variovorax paradoxus</name>
    <dbReference type="NCBI Taxonomy" id="34073"/>
    <lineage>
        <taxon>Bacteria</taxon>
        <taxon>Pseudomonadati</taxon>
        <taxon>Pseudomonadota</taxon>
        <taxon>Betaproteobacteria</taxon>
        <taxon>Burkholderiales</taxon>
        <taxon>Comamonadaceae</taxon>
        <taxon>Variovorax</taxon>
    </lineage>
</organism>